<comment type="caution">
    <text evidence="1">The sequence shown here is derived from an EMBL/GenBank/DDBJ whole genome shotgun (WGS) entry which is preliminary data.</text>
</comment>
<dbReference type="EMBL" id="MJEQ01037188">
    <property type="protein sequence ID" value="OIT02074.1"/>
    <property type="molecule type" value="Genomic_DNA"/>
</dbReference>
<dbReference type="Proteomes" id="UP000187609">
    <property type="component" value="Unassembled WGS sequence"/>
</dbReference>
<organism evidence="1 2">
    <name type="scientific">Nicotiana attenuata</name>
    <name type="common">Coyote tobacco</name>
    <dbReference type="NCBI Taxonomy" id="49451"/>
    <lineage>
        <taxon>Eukaryota</taxon>
        <taxon>Viridiplantae</taxon>
        <taxon>Streptophyta</taxon>
        <taxon>Embryophyta</taxon>
        <taxon>Tracheophyta</taxon>
        <taxon>Spermatophyta</taxon>
        <taxon>Magnoliopsida</taxon>
        <taxon>eudicotyledons</taxon>
        <taxon>Gunneridae</taxon>
        <taxon>Pentapetalae</taxon>
        <taxon>asterids</taxon>
        <taxon>lamiids</taxon>
        <taxon>Solanales</taxon>
        <taxon>Solanaceae</taxon>
        <taxon>Nicotianoideae</taxon>
        <taxon>Nicotianeae</taxon>
        <taxon>Nicotiana</taxon>
    </lineage>
</organism>
<keyword evidence="2" id="KW-1185">Reference proteome</keyword>
<name>A0A1J6IBX7_NICAT</name>
<evidence type="ECO:0000313" key="1">
    <source>
        <dbReference type="EMBL" id="OIT02074.1"/>
    </source>
</evidence>
<sequence>MLLLPHSVSCKSQTSPPPRAEISCFHRPLHTPPFPKPTEIFFTSNLGSHNLHPIALLLRPTTPPPIGSSSPKPNL</sequence>
<evidence type="ECO:0000313" key="2">
    <source>
        <dbReference type="Proteomes" id="UP000187609"/>
    </source>
</evidence>
<dbReference type="AlphaFoldDB" id="A0A1J6IBX7"/>
<reference evidence="1" key="1">
    <citation type="submission" date="2016-11" db="EMBL/GenBank/DDBJ databases">
        <title>The genome of Nicotiana attenuata.</title>
        <authorList>
            <person name="Xu S."/>
            <person name="Brockmoeller T."/>
            <person name="Gaquerel E."/>
            <person name="Navarro A."/>
            <person name="Kuhl H."/>
            <person name="Gase K."/>
            <person name="Ling Z."/>
            <person name="Zhou W."/>
            <person name="Kreitzer C."/>
            <person name="Stanke M."/>
            <person name="Tang H."/>
            <person name="Lyons E."/>
            <person name="Pandey P."/>
            <person name="Pandey S.P."/>
            <person name="Timmermann B."/>
            <person name="Baldwin I.T."/>
        </authorList>
    </citation>
    <scope>NUCLEOTIDE SEQUENCE [LARGE SCALE GENOMIC DNA]</scope>
    <source>
        <strain evidence="1">UT</strain>
    </source>
</reference>
<protein>
    <submittedName>
        <fullName evidence="1">Uncharacterized protein</fullName>
    </submittedName>
</protein>
<proteinExistence type="predicted"/>
<gene>
    <name evidence="1" type="ORF">A4A49_28021</name>
</gene>
<accession>A0A1J6IBX7</accession>
<dbReference type="Gramene" id="OIT02074">
    <property type="protein sequence ID" value="OIT02074"/>
    <property type="gene ID" value="A4A49_28021"/>
</dbReference>